<keyword evidence="6" id="KW-1185">Reference proteome</keyword>
<feature type="chain" id="PRO_5006135007" description="TonB-dependent receptor" evidence="4">
    <location>
        <begin position="21"/>
        <end position="582"/>
    </location>
</feature>
<dbReference type="InterPro" id="IPR036942">
    <property type="entry name" value="Beta-barrel_TonB_sf"/>
</dbReference>
<keyword evidence="2" id="KW-0472">Membrane</keyword>
<evidence type="ECO:0000256" key="1">
    <source>
        <dbReference type="ARBA" id="ARBA00004442"/>
    </source>
</evidence>
<dbReference type="Gene3D" id="2.40.170.20">
    <property type="entry name" value="TonB-dependent receptor, beta-barrel domain"/>
    <property type="match status" value="1"/>
</dbReference>
<sequence>MRNKWVIALLWSAMVTLGMAQEKEDIGTEEVTVVKPYAPTVSDAFKIKSLPVINDTIALQKKKVKYTIFSVPVASTFTPAKAKAAKVEKLPPPILYNTYASVGLGNFNNALVDFYSSREVGRDEDLFDVGFTHFSSRGDIDSTPLDTDFYDSKVDVSYSQKARDYNWRAALGAQHQLYHWYGLESGAFTEGQIAGINERQNYFNVQADASIHVEDSFFKNASVLARHFWDATSSAENRAKLELGVEVPITTEMVDINAKVDYVGGSFQNADLNLTENTMGREYGHVQVGVNPSIVILRDGLKINLGANFVYGRDVEAREGNFFIYPAVTASYRLLDDQVIAFGGLEGDLEQNSYHGFVGDNPFVSPTLFIQPTDRQYEGYLGIKGQLWSNLGYKLRASYNAENRRPLFLLNPVNTARTDAQGYTIGNSFQVFYDDIKTLGVFAEINVDINRNFTLGLNGQYNNYNTETNNPAWNLPEVEANLFMDYQINKQWYARANFFFVGERQDLLATAQPNVPANLFPSEIVDLEGFFDANFQLGYNLNEQLSVFARFSNIANTNYQQWYNFRVQGFQALAGVSYKFDM</sequence>
<dbReference type="EMBL" id="LDJX01000007">
    <property type="protein sequence ID" value="KPM30617.1"/>
    <property type="molecule type" value="Genomic_DNA"/>
</dbReference>
<dbReference type="Proteomes" id="UP000050280">
    <property type="component" value="Unassembled WGS sequence"/>
</dbReference>
<dbReference type="AlphaFoldDB" id="A0A0P7ARS8"/>
<evidence type="ECO:0000256" key="4">
    <source>
        <dbReference type="SAM" id="SignalP"/>
    </source>
</evidence>
<evidence type="ECO:0000256" key="2">
    <source>
        <dbReference type="ARBA" id="ARBA00023136"/>
    </source>
</evidence>
<dbReference type="PATRIC" id="fig|1300341.3.peg.3262"/>
<evidence type="ECO:0000313" key="5">
    <source>
        <dbReference type="EMBL" id="KPM30617.1"/>
    </source>
</evidence>
<organism evidence="5 6">
    <name type="scientific">Croceitalea dokdonensis DOKDO 023</name>
    <dbReference type="NCBI Taxonomy" id="1300341"/>
    <lineage>
        <taxon>Bacteria</taxon>
        <taxon>Pseudomonadati</taxon>
        <taxon>Bacteroidota</taxon>
        <taxon>Flavobacteriia</taxon>
        <taxon>Flavobacteriales</taxon>
        <taxon>Flavobacteriaceae</taxon>
        <taxon>Croceitalea</taxon>
    </lineage>
</organism>
<feature type="signal peptide" evidence="4">
    <location>
        <begin position="1"/>
        <end position="20"/>
    </location>
</feature>
<dbReference type="RefSeq" id="WP_054560115.1">
    <property type="nucleotide sequence ID" value="NZ_LDJX01000007.1"/>
</dbReference>
<gene>
    <name evidence="5" type="ORF">I595_3111</name>
</gene>
<evidence type="ECO:0000313" key="6">
    <source>
        <dbReference type="Proteomes" id="UP000050280"/>
    </source>
</evidence>
<dbReference type="SUPFAM" id="SSF56935">
    <property type="entry name" value="Porins"/>
    <property type="match status" value="1"/>
</dbReference>
<proteinExistence type="predicted"/>
<comment type="subcellular location">
    <subcellularLocation>
        <location evidence="1">Cell outer membrane</location>
    </subcellularLocation>
</comment>
<protein>
    <recommendedName>
        <fullName evidence="7">TonB-dependent receptor</fullName>
    </recommendedName>
</protein>
<evidence type="ECO:0000256" key="3">
    <source>
        <dbReference type="ARBA" id="ARBA00023237"/>
    </source>
</evidence>
<keyword evidence="4" id="KW-0732">Signal</keyword>
<name>A0A0P7ARS8_9FLAO</name>
<evidence type="ECO:0008006" key="7">
    <source>
        <dbReference type="Google" id="ProtNLM"/>
    </source>
</evidence>
<dbReference type="STRING" id="1300341.I595_3111"/>
<dbReference type="GO" id="GO:0009279">
    <property type="term" value="C:cell outer membrane"/>
    <property type="evidence" value="ECO:0007669"/>
    <property type="project" value="UniProtKB-SubCell"/>
</dbReference>
<accession>A0A0P7ARS8</accession>
<comment type="caution">
    <text evidence="5">The sequence shown here is derived from an EMBL/GenBank/DDBJ whole genome shotgun (WGS) entry which is preliminary data.</text>
</comment>
<keyword evidence="3" id="KW-0998">Cell outer membrane</keyword>
<reference evidence="5 6" key="1">
    <citation type="submission" date="2015-09" db="EMBL/GenBank/DDBJ databases">
        <title>Genome sequence of the marine flavobacterium Croceitalea dokdonensis DOKDO 023 that contains proton- and sodium-pumping rhodopsins.</title>
        <authorList>
            <person name="Kwon S.-K."/>
            <person name="Lee H.K."/>
            <person name="Kwak M.-J."/>
            <person name="Kim J.F."/>
        </authorList>
    </citation>
    <scope>NUCLEOTIDE SEQUENCE [LARGE SCALE GENOMIC DNA]</scope>
    <source>
        <strain evidence="5 6">DOKDO 023</strain>
    </source>
</reference>